<gene>
    <name evidence="1" type="ORF">KIL84_003393</name>
</gene>
<accession>A0A9D4ATG4</accession>
<comment type="caution">
    <text evidence="1">The sequence shown here is derived from an EMBL/GenBank/DDBJ whole genome shotgun (WGS) entry which is preliminary data.</text>
</comment>
<dbReference type="AlphaFoldDB" id="A0A9D4ATG4"/>
<dbReference type="Proteomes" id="UP000827986">
    <property type="component" value="Unassembled WGS sequence"/>
</dbReference>
<organism evidence="1 2">
    <name type="scientific">Mauremys mutica</name>
    <name type="common">yellowpond turtle</name>
    <dbReference type="NCBI Taxonomy" id="74926"/>
    <lineage>
        <taxon>Eukaryota</taxon>
        <taxon>Metazoa</taxon>
        <taxon>Chordata</taxon>
        <taxon>Craniata</taxon>
        <taxon>Vertebrata</taxon>
        <taxon>Euteleostomi</taxon>
        <taxon>Archelosauria</taxon>
        <taxon>Testudinata</taxon>
        <taxon>Testudines</taxon>
        <taxon>Cryptodira</taxon>
        <taxon>Durocryptodira</taxon>
        <taxon>Testudinoidea</taxon>
        <taxon>Geoemydidae</taxon>
        <taxon>Geoemydinae</taxon>
        <taxon>Mauremys</taxon>
    </lineage>
</organism>
<evidence type="ECO:0000313" key="1">
    <source>
        <dbReference type="EMBL" id="KAH1167910.1"/>
    </source>
</evidence>
<keyword evidence="2" id="KW-1185">Reference proteome</keyword>
<protein>
    <submittedName>
        <fullName evidence="1">Uncharacterized protein</fullName>
    </submittedName>
</protein>
<name>A0A9D4ATG4_9SAUR</name>
<proteinExistence type="predicted"/>
<sequence>MSLRTEGQSLLPLHHVMKPSRIEPNRAGNPISTLCHMYPKLGVPSHLDLHLSNSGFSLMKNISLSHNKCVLWPQKCLVMSAAGYISAWIVTNKQPFLQKITPFKHHSLTVKKT</sequence>
<dbReference type="EMBL" id="JAHDVG010000486">
    <property type="protein sequence ID" value="KAH1167910.1"/>
    <property type="molecule type" value="Genomic_DNA"/>
</dbReference>
<reference evidence="1" key="1">
    <citation type="submission" date="2021-09" db="EMBL/GenBank/DDBJ databases">
        <title>The genome of Mauremys mutica provides insights into the evolution of semi-aquatic lifestyle.</title>
        <authorList>
            <person name="Gong S."/>
            <person name="Gao Y."/>
        </authorList>
    </citation>
    <scope>NUCLEOTIDE SEQUENCE</scope>
    <source>
        <strain evidence="1">MM-2020</strain>
        <tissue evidence="1">Muscle</tissue>
    </source>
</reference>
<evidence type="ECO:0000313" key="2">
    <source>
        <dbReference type="Proteomes" id="UP000827986"/>
    </source>
</evidence>